<organism evidence="2 3">
    <name type="scientific">Limnospira platensis NIES-46</name>
    <dbReference type="NCBI Taxonomy" id="1236695"/>
    <lineage>
        <taxon>Bacteria</taxon>
        <taxon>Bacillati</taxon>
        <taxon>Cyanobacteriota</taxon>
        <taxon>Cyanophyceae</taxon>
        <taxon>Oscillatoriophycideae</taxon>
        <taxon>Oscillatoriales</taxon>
        <taxon>Sirenicapillariaceae</taxon>
        <taxon>Limnospira</taxon>
    </lineage>
</organism>
<keyword evidence="1" id="KW-1133">Transmembrane helix</keyword>
<comment type="caution">
    <text evidence="2">The sequence shown here is derived from an EMBL/GenBank/DDBJ whole genome shotgun (WGS) entry which is preliminary data.</text>
</comment>
<keyword evidence="1" id="KW-0472">Membrane</keyword>
<name>A0A5M3SZM7_LIMPL</name>
<proteinExistence type="predicted"/>
<dbReference type="Proteomes" id="UP000326169">
    <property type="component" value="Unassembled WGS sequence"/>
</dbReference>
<keyword evidence="1" id="KW-0812">Transmembrane</keyword>
<sequence>MMKVRGINNCFMMLMLLGAIASIPVEAIASPHHHHHGGGEYGKFSKIEQPLGLKLGITLAGIGLIGLELWWFMFSEPPRKKSGD</sequence>
<protein>
    <submittedName>
        <fullName evidence="2">Uncharacterized protein</fullName>
    </submittedName>
</protein>
<accession>A0A5M3SZM7</accession>
<evidence type="ECO:0000256" key="1">
    <source>
        <dbReference type="SAM" id="Phobius"/>
    </source>
</evidence>
<feature type="transmembrane region" description="Helical" evidence="1">
    <location>
        <begin position="51"/>
        <end position="72"/>
    </location>
</feature>
<dbReference type="EMBL" id="BIMW01000034">
    <property type="protein sequence ID" value="GCE92703.1"/>
    <property type="molecule type" value="Genomic_DNA"/>
</dbReference>
<evidence type="ECO:0000313" key="3">
    <source>
        <dbReference type="Proteomes" id="UP000326169"/>
    </source>
</evidence>
<evidence type="ECO:0000313" key="2">
    <source>
        <dbReference type="EMBL" id="GCE92703.1"/>
    </source>
</evidence>
<dbReference type="RefSeq" id="WP_014274979.1">
    <property type="nucleotide sequence ID" value="NZ_BIMW01000034.1"/>
</dbReference>
<reference evidence="2 3" key="1">
    <citation type="journal article" date="2019" name="J Genomics">
        <title>The Draft Genome of a Hydrogen-producing Cyanobacterium, Arthrospira platensis NIES-46.</title>
        <authorList>
            <person name="Suzuki S."/>
            <person name="Yamaguchi H."/>
            <person name="Kawachi M."/>
        </authorList>
    </citation>
    <scope>NUCLEOTIDE SEQUENCE [LARGE SCALE GENOMIC DNA]</scope>
    <source>
        <strain evidence="2 3">NIES-46</strain>
    </source>
</reference>
<gene>
    <name evidence="2" type="ORF">NIES46_07440</name>
</gene>
<keyword evidence="3" id="KW-1185">Reference proteome</keyword>
<dbReference type="GeneID" id="301681677"/>